<evidence type="ECO:0000313" key="2">
    <source>
        <dbReference type="EMBL" id="KAJ1213891.1"/>
    </source>
</evidence>
<gene>
    <name evidence="2" type="ORF">NDU88_001521</name>
</gene>
<evidence type="ECO:0000256" key="1">
    <source>
        <dbReference type="SAM" id="MobiDB-lite"/>
    </source>
</evidence>
<accession>A0AAV7WLR7</accession>
<name>A0AAV7WLR7_PLEWA</name>
<dbReference type="EMBL" id="JANPWB010000001">
    <property type="protein sequence ID" value="KAJ1213891.1"/>
    <property type="molecule type" value="Genomic_DNA"/>
</dbReference>
<organism evidence="2 3">
    <name type="scientific">Pleurodeles waltl</name>
    <name type="common">Iberian ribbed newt</name>
    <dbReference type="NCBI Taxonomy" id="8319"/>
    <lineage>
        <taxon>Eukaryota</taxon>
        <taxon>Metazoa</taxon>
        <taxon>Chordata</taxon>
        <taxon>Craniata</taxon>
        <taxon>Vertebrata</taxon>
        <taxon>Euteleostomi</taxon>
        <taxon>Amphibia</taxon>
        <taxon>Batrachia</taxon>
        <taxon>Caudata</taxon>
        <taxon>Salamandroidea</taxon>
        <taxon>Salamandridae</taxon>
        <taxon>Pleurodelinae</taxon>
        <taxon>Pleurodeles</taxon>
    </lineage>
</organism>
<reference evidence="2" key="1">
    <citation type="journal article" date="2022" name="bioRxiv">
        <title>Sequencing and chromosome-scale assembly of the giantPleurodeles waltlgenome.</title>
        <authorList>
            <person name="Brown T."/>
            <person name="Elewa A."/>
            <person name="Iarovenko S."/>
            <person name="Subramanian E."/>
            <person name="Araus A.J."/>
            <person name="Petzold A."/>
            <person name="Susuki M."/>
            <person name="Suzuki K.-i.T."/>
            <person name="Hayashi T."/>
            <person name="Toyoda A."/>
            <person name="Oliveira C."/>
            <person name="Osipova E."/>
            <person name="Leigh N.D."/>
            <person name="Simon A."/>
            <person name="Yun M.H."/>
        </authorList>
    </citation>
    <scope>NUCLEOTIDE SEQUENCE</scope>
    <source>
        <strain evidence="2">20211129_DDA</strain>
        <tissue evidence="2">Liver</tissue>
    </source>
</reference>
<sequence>MQLLYSYSLSTFSSTFPPLPLPNSSHTPPFASSAAFIRNLRQVVSSGIFRPLAGAVPGSRGGSGVSPLSTLRPPPPVTADMVRGAHRSGPSQSAEYRGRRRPGWGRAAHLLPPPPQATNAKYSDRKTPESTECGTSQAGAKLLALCLRL</sequence>
<comment type="caution">
    <text evidence="2">The sequence shown here is derived from an EMBL/GenBank/DDBJ whole genome shotgun (WGS) entry which is preliminary data.</text>
</comment>
<protein>
    <submittedName>
        <fullName evidence="2">Uncharacterized protein</fullName>
    </submittedName>
</protein>
<dbReference type="Proteomes" id="UP001066276">
    <property type="component" value="Chromosome 1_1"/>
</dbReference>
<evidence type="ECO:0000313" key="3">
    <source>
        <dbReference type="Proteomes" id="UP001066276"/>
    </source>
</evidence>
<proteinExistence type="predicted"/>
<feature type="region of interest" description="Disordered" evidence="1">
    <location>
        <begin position="55"/>
        <end position="135"/>
    </location>
</feature>
<keyword evidence="3" id="KW-1185">Reference proteome</keyword>
<dbReference type="AlphaFoldDB" id="A0AAV7WLR7"/>